<gene>
    <name evidence="2" type="ORF">DXM27_01330</name>
</gene>
<name>A0AA88F7H5_RHIRH</name>
<accession>A0AA88F7H5</accession>
<dbReference type="EMBL" id="QRFF01000001">
    <property type="protein sequence ID" value="KAA3503974.1"/>
    <property type="molecule type" value="Genomic_DNA"/>
</dbReference>
<dbReference type="Gene3D" id="3.10.110.10">
    <property type="entry name" value="Ubiquitin Conjugating Enzyme"/>
    <property type="match status" value="1"/>
</dbReference>
<dbReference type="GO" id="GO:0061504">
    <property type="term" value="P:cyclic threonylcarbamoyladenosine biosynthetic process"/>
    <property type="evidence" value="ECO:0007669"/>
    <property type="project" value="TreeGrafter"/>
</dbReference>
<evidence type="ECO:0000313" key="3">
    <source>
        <dbReference type="Proteomes" id="UP000473658"/>
    </source>
</evidence>
<dbReference type="Proteomes" id="UP000473658">
    <property type="component" value="Unassembled WGS sequence"/>
</dbReference>
<comment type="caution">
    <text evidence="2">The sequence shown here is derived from an EMBL/GenBank/DDBJ whole genome shotgun (WGS) entry which is preliminary data.</text>
</comment>
<protein>
    <recommendedName>
        <fullName evidence="1">THIF-type NAD/FAD binding fold domain-containing protein</fullName>
    </recommendedName>
</protein>
<dbReference type="GO" id="GO:0008641">
    <property type="term" value="F:ubiquitin-like modifier activating enzyme activity"/>
    <property type="evidence" value="ECO:0007669"/>
    <property type="project" value="InterPro"/>
</dbReference>
<evidence type="ECO:0000259" key="1">
    <source>
        <dbReference type="Pfam" id="PF00899"/>
    </source>
</evidence>
<dbReference type="GO" id="GO:0061503">
    <property type="term" value="F:tRNA threonylcarbamoyladenosine dehydratase"/>
    <property type="evidence" value="ECO:0007669"/>
    <property type="project" value="TreeGrafter"/>
</dbReference>
<dbReference type="SUPFAM" id="SSF54495">
    <property type="entry name" value="UBC-like"/>
    <property type="match status" value="1"/>
</dbReference>
<dbReference type="SUPFAM" id="SSF69572">
    <property type="entry name" value="Activating enzymes of the ubiquitin-like proteins"/>
    <property type="match status" value="1"/>
</dbReference>
<dbReference type="Gene3D" id="3.40.50.720">
    <property type="entry name" value="NAD(P)-binding Rossmann-like Domain"/>
    <property type="match status" value="1"/>
</dbReference>
<dbReference type="RefSeq" id="WP_149897446.1">
    <property type="nucleotide sequence ID" value="NZ_QRFF01000001.1"/>
</dbReference>
<dbReference type="InterPro" id="IPR016135">
    <property type="entry name" value="UBQ-conjugating_enzyme/RWD"/>
</dbReference>
<dbReference type="InterPro" id="IPR000594">
    <property type="entry name" value="ThiF_NAD_FAD-bd"/>
</dbReference>
<dbReference type="InterPro" id="IPR045886">
    <property type="entry name" value="ThiF/MoeB/HesA"/>
</dbReference>
<feature type="domain" description="THIF-type NAD/FAD binding fold" evidence="1">
    <location>
        <begin position="294"/>
        <end position="430"/>
    </location>
</feature>
<dbReference type="AlphaFoldDB" id="A0AA88F7H5"/>
<dbReference type="Pfam" id="PF00899">
    <property type="entry name" value="ThiF"/>
    <property type="match status" value="1"/>
</dbReference>
<organism evidence="2 3">
    <name type="scientific">Rhizobium rhizogenes</name>
    <name type="common">Agrobacterium rhizogenes</name>
    <dbReference type="NCBI Taxonomy" id="359"/>
    <lineage>
        <taxon>Bacteria</taxon>
        <taxon>Pseudomonadati</taxon>
        <taxon>Pseudomonadota</taxon>
        <taxon>Alphaproteobacteria</taxon>
        <taxon>Hyphomicrobiales</taxon>
        <taxon>Rhizobiaceae</taxon>
        <taxon>Rhizobium/Agrobacterium group</taxon>
        <taxon>Rhizobium</taxon>
    </lineage>
</organism>
<evidence type="ECO:0000313" key="2">
    <source>
        <dbReference type="EMBL" id="KAA3503974.1"/>
    </source>
</evidence>
<proteinExistence type="predicted"/>
<dbReference type="PANTHER" id="PTHR43267">
    <property type="entry name" value="TRNA THREONYLCARBAMOYLADENOSINE DEHYDRATASE"/>
    <property type="match status" value="1"/>
</dbReference>
<sequence>MIWWWQDQQRARAEKAAFVALQEENDWVANVRTKHLDDYQLCVDVDLVHGGETFRLAVIYPSTFPDTPPVVMPHDDKRLSIHQYGPGGELCLQWRPDNWDPAVTGAMMVESAYGLISGERPADGQPGTVPSAHRSTLAGELRFETWRLMVPEGAWASLQGQFPEAVLQIAVTMTVRRTQRVAHLTSIGAPGSEIWKIPRPAPDAPGKRLGYLLRTGQNMDALALHRGGFFEDITDRVPELASLLKGPEWPFIILLEQNGRRTAFDIVRKEGHPFLIPYRIVEEEELSKRSASNRDAVSMNRVAIVGCGSIGSKIAASLARAGVRKFVFVDEDIFLTGNLVRNELDAWAIGWHKVDSLADRIGQLATDTDITLHRIELGSQTSSLLMESVLEAIGEADLIIDATADPTSFNLCGGAARRHRKRMIWAEVYGGGIGGLVARARPDIDPPPIEARSQISKWCDDRATPWEFQRGNPYDANGDEGVSFIADDADVSVVAAHATRVALDILQGGETAFPHSAYMIGLKKAWIFEAPFDTWPIDLAPIGPWQDPRANPDSGDIAGLMADMIDEDAL</sequence>
<dbReference type="PANTHER" id="PTHR43267:SF1">
    <property type="entry name" value="TRNA THREONYLCARBAMOYLADENOSINE DEHYDRATASE"/>
    <property type="match status" value="1"/>
</dbReference>
<reference evidence="2 3" key="1">
    <citation type="submission" date="2018-08" db="EMBL/GenBank/DDBJ databases">
        <title>Crown Gall in kiwifruit.</title>
        <authorList>
            <person name="Visnovsky S.B."/>
            <person name="Pitman A.R."/>
        </authorList>
    </citation>
    <scope>NUCLEOTIDE SEQUENCE [LARGE SCALE GENOMIC DNA]</scope>
    <source>
        <strain evidence="2 3">SBV_302_78_2</strain>
    </source>
</reference>
<dbReference type="InterPro" id="IPR035985">
    <property type="entry name" value="Ubiquitin-activating_enz"/>
</dbReference>